<gene>
    <name evidence="1" type="ORF">BV394_07245</name>
</gene>
<sequence>MLPSFLAYAASLSRIVLFFLAVAVGIGLSSNANGANGAFCQSVTPWSEVDRVICAVSPARILDLVL</sequence>
<evidence type="ECO:0000313" key="2">
    <source>
        <dbReference type="Proteomes" id="UP000187266"/>
    </source>
</evidence>
<dbReference type="AlphaFoldDB" id="A0A1U7DHY0"/>
<accession>A0A1U7DHY0</accession>
<dbReference type="EMBL" id="CP019124">
    <property type="protein sequence ID" value="APX89535.1"/>
    <property type="molecule type" value="Genomic_DNA"/>
</dbReference>
<dbReference type="Proteomes" id="UP000187266">
    <property type="component" value="Chromosome"/>
</dbReference>
<name>A0A1U7DHY0_9RHOB</name>
<evidence type="ECO:0000313" key="1">
    <source>
        <dbReference type="EMBL" id="APX89535.1"/>
    </source>
</evidence>
<dbReference type="RefSeq" id="WP_076979558.1">
    <property type="nucleotide sequence ID" value="NZ_CP019124.1"/>
</dbReference>
<organism evidence="1 2">
    <name type="scientific">Brevirhabdus pacifica</name>
    <dbReference type="NCBI Taxonomy" id="1267768"/>
    <lineage>
        <taxon>Bacteria</taxon>
        <taxon>Pseudomonadati</taxon>
        <taxon>Pseudomonadota</taxon>
        <taxon>Alphaproteobacteria</taxon>
        <taxon>Rhodobacterales</taxon>
        <taxon>Paracoccaceae</taxon>
        <taxon>Brevirhabdus</taxon>
    </lineage>
</organism>
<keyword evidence="2" id="KW-1185">Reference proteome</keyword>
<protein>
    <submittedName>
        <fullName evidence="1">Uncharacterized protein</fullName>
    </submittedName>
</protein>
<reference evidence="1 2" key="1">
    <citation type="submission" date="2017-01" db="EMBL/GenBank/DDBJ databases">
        <title>Genomic analysis of Xuhuaishuia manganoxidans DY6-4.</title>
        <authorList>
            <person name="Wang X."/>
        </authorList>
    </citation>
    <scope>NUCLEOTIDE SEQUENCE [LARGE SCALE GENOMIC DNA]</scope>
    <source>
        <strain evidence="1 2">DY6-4</strain>
    </source>
</reference>
<proteinExistence type="predicted"/>
<accession>A0A2M9DDL0</accession>